<organism evidence="2 3">
    <name type="scientific">Ktedonobacter racemifer DSM 44963</name>
    <dbReference type="NCBI Taxonomy" id="485913"/>
    <lineage>
        <taxon>Bacteria</taxon>
        <taxon>Bacillati</taxon>
        <taxon>Chloroflexota</taxon>
        <taxon>Ktedonobacteria</taxon>
        <taxon>Ktedonobacterales</taxon>
        <taxon>Ktedonobacteraceae</taxon>
        <taxon>Ktedonobacter</taxon>
    </lineage>
</organism>
<keyword evidence="3" id="KW-1185">Reference proteome</keyword>
<dbReference type="Proteomes" id="UP000004508">
    <property type="component" value="Unassembled WGS sequence"/>
</dbReference>
<reference evidence="2 3" key="1">
    <citation type="journal article" date="2011" name="Stand. Genomic Sci.">
        <title>Non-contiguous finished genome sequence and contextual data of the filamentous soil bacterium Ktedonobacter racemifer type strain (SOSP1-21).</title>
        <authorList>
            <person name="Chang Y.J."/>
            <person name="Land M."/>
            <person name="Hauser L."/>
            <person name="Chertkov O."/>
            <person name="Del Rio T.G."/>
            <person name="Nolan M."/>
            <person name="Copeland A."/>
            <person name="Tice H."/>
            <person name="Cheng J.F."/>
            <person name="Lucas S."/>
            <person name="Han C."/>
            <person name="Goodwin L."/>
            <person name="Pitluck S."/>
            <person name="Ivanova N."/>
            <person name="Ovchinikova G."/>
            <person name="Pati A."/>
            <person name="Chen A."/>
            <person name="Palaniappan K."/>
            <person name="Mavromatis K."/>
            <person name="Liolios K."/>
            <person name="Brettin T."/>
            <person name="Fiebig A."/>
            <person name="Rohde M."/>
            <person name="Abt B."/>
            <person name="Goker M."/>
            <person name="Detter J.C."/>
            <person name="Woyke T."/>
            <person name="Bristow J."/>
            <person name="Eisen J.A."/>
            <person name="Markowitz V."/>
            <person name="Hugenholtz P."/>
            <person name="Kyrpides N.C."/>
            <person name="Klenk H.P."/>
            <person name="Lapidus A."/>
        </authorList>
    </citation>
    <scope>NUCLEOTIDE SEQUENCE [LARGE SCALE GENOMIC DNA]</scope>
    <source>
        <strain evidence="3">DSM 44963</strain>
    </source>
</reference>
<accession>D6TSU4</accession>
<dbReference type="STRING" id="485913.Krac_4463"/>
<comment type="caution">
    <text evidence="2">The sequence shown here is derived from an EMBL/GenBank/DDBJ whole genome shotgun (WGS) entry which is preliminary data.</text>
</comment>
<gene>
    <name evidence="2" type="ORF">Krac_4463</name>
</gene>
<feature type="compositionally biased region" description="Basic residues" evidence="1">
    <location>
        <begin position="1"/>
        <end position="10"/>
    </location>
</feature>
<feature type="region of interest" description="Disordered" evidence="1">
    <location>
        <begin position="1"/>
        <end position="52"/>
    </location>
</feature>
<evidence type="ECO:0000256" key="1">
    <source>
        <dbReference type="SAM" id="MobiDB-lite"/>
    </source>
</evidence>
<proteinExistence type="predicted"/>
<dbReference type="InParanoid" id="D6TSU4"/>
<protein>
    <submittedName>
        <fullName evidence="2">Uncharacterized protein</fullName>
    </submittedName>
</protein>
<evidence type="ECO:0000313" key="3">
    <source>
        <dbReference type="Proteomes" id="UP000004508"/>
    </source>
</evidence>
<dbReference type="EMBL" id="ADVG01000003">
    <property type="protein sequence ID" value="EFH83495.1"/>
    <property type="molecule type" value="Genomic_DNA"/>
</dbReference>
<evidence type="ECO:0000313" key="2">
    <source>
        <dbReference type="EMBL" id="EFH83495.1"/>
    </source>
</evidence>
<dbReference type="AlphaFoldDB" id="D6TSU4"/>
<sequence>MSKLSTRKTRATLVVSHAAPLEKGSLQGKPQEKRLAPEGSSERGVGGEEIKI</sequence>
<name>D6TSU4_KTERA</name>